<dbReference type="GeneID" id="97427991"/>
<dbReference type="PANTHER" id="PTHR43744:SF8">
    <property type="entry name" value="SN-GLYCEROL-3-PHOSPHATE TRANSPORT SYSTEM PERMEASE PROTEIN UGPE"/>
    <property type="match status" value="1"/>
</dbReference>
<dbReference type="EMBL" id="JAZBJQ010000042">
    <property type="protein sequence ID" value="MEE4589115.1"/>
    <property type="molecule type" value="Genomic_DNA"/>
</dbReference>
<evidence type="ECO:0000313" key="10">
    <source>
        <dbReference type="Proteomes" id="UP001354649"/>
    </source>
</evidence>
<accession>A0ABD5JL17</accession>
<evidence type="ECO:0000256" key="1">
    <source>
        <dbReference type="ARBA" id="ARBA00004651"/>
    </source>
</evidence>
<keyword evidence="5 7" id="KW-1133">Transmembrane helix</keyword>
<keyword evidence="6 7" id="KW-0472">Membrane</keyword>
<dbReference type="Pfam" id="PF00528">
    <property type="entry name" value="BPD_transp_1"/>
    <property type="match status" value="1"/>
</dbReference>
<keyword evidence="2 7" id="KW-0813">Transport</keyword>
<dbReference type="PROSITE" id="PS50928">
    <property type="entry name" value="ABC_TM1"/>
    <property type="match status" value="1"/>
</dbReference>
<sequence length="277" mass="29944">MARIARILRYATLGLGAIAALLPFYYMLIGALQKKRDTGLGGLLPKPSNLTLDNLAGIDDSFSLLGALANSLIMTLGVVVCTLVFGLLAGYALAILRFRGRGMVFALVLLVQAIPFQLLMIPLYVMVVRYFGLADSYAGMILPFAINSVAVLIFRQYFLQIPREIFDAARMDGASELRILRSVAVPLVRPAILTAMLVTFIGPWNEFLWPFLVTKDQGMQPLAVSLANFSQANSTFQANPMGAVLAGACVLAVPAVVLFLLFQRHFTSANLGSAIKG</sequence>
<gene>
    <name evidence="9" type="ORF">V2K49_39785</name>
</gene>
<dbReference type="SUPFAM" id="SSF161098">
    <property type="entry name" value="MetI-like"/>
    <property type="match status" value="1"/>
</dbReference>
<name>A0ABD5JL17_9ACTN</name>
<evidence type="ECO:0000313" key="9">
    <source>
        <dbReference type="EMBL" id="MEE4589115.1"/>
    </source>
</evidence>
<evidence type="ECO:0000256" key="6">
    <source>
        <dbReference type="ARBA" id="ARBA00023136"/>
    </source>
</evidence>
<dbReference type="CDD" id="cd06261">
    <property type="entry name" value="TM_PBP2"/>
    <property type="match status" value="1"/>
</dbReference>
<protein>
    <submittedName>
        <fullName evidence="9">Carbohydrate ABC transporter permease</fullName>
    </submittedName>
</protein>
<dbReference type="AlphaFoldDB" id="A0ABD5JL17"/>
<dbReference type="InterPro" id="IPR000515">
    <property type="entry name" value="MetI-like"/>
</dbReference>
<dbReference type="RefSeq" id="WP_079059803.1">
    <property type="nucleotide sequence ID" value="NZ_CP108856.1"/>
</dbReference>
<feature type="transmembrane region" description="Helical" evidence="7">
    <location>
        <begin position="7"/>
        <end position="28"/>
    </location>
</feature>
<comment type="similarity">
    <text evidence="7">Belongs to the binding-protein-dependent transport system permease family.</text>
</comment>
<dbReference type="Proteomes" id="UP001354649">
    <property type="component" value="Unassembled WGS sequence"/>
</dbReference>
<dbReference type="Gene3D" id="1.10.3720.10">
    <property type="entry name" value="MetI-like"/>
    <property type="match status" value="1"/>
</dbReference>
<comment type="subcellular location">
    <subcellularLocation>
        <location evidence="1 7">Cell membrane</location>
        <topology evidence="1 7">Multi-pass membrane protein</topology>
    </subcellularLocation>
</comment>
<dbReference type="PANTHER" id="PTHR43744">
    <property type="entry name" value="ABC TRANSPORTER PERMEASE PROTEIN MG189-RELATED-RELATED"/>
    <property type="match status" value="1"/>
</dbReference>
<dbReference type="InterPro" id="IPR035906">
    <property type="entry name" value="MetI-like_sf"/>
</dbReference>
<feature type="transmembrane region" description="Helical" evidence="7">
    <location>
        <begin position="72"/>
        <end position="96"/>
    </location>
</feature>
<organism evidence="9 10">
    <name type="scientific">Streptomyces antimycoticus</name>
    <dbReference type="NCBI Taxonomy" id="68175"/>
    <lineage>
        <taxon>Bacteria</taxon>
        <taxon>Bacillati</taxon>
        <taxon>Actinomycetota</taxon>
        <taxon>Actinomycetes</taxon>
        <taxon>Kitasatosporales</taxon>
        <taxon>Streptomycetaceae</taxon>
        <taxon>Streptomyces</taxon>
        <taxon>Streptomyces violaceusniger group</taxon>
    </lineage>
</organism>
<evidence type="ECO:0000256" key="3">
    <source>
        <dbReference type="ARBA" id="ARBA00022475"/>
    </source>
</evidence>
<evidence type="ECO:0000259" key="8">
    <source>
        <dbReference type="PROSITE" id="PS50928"/>
    </source>
</evidence>
<feature type="domain" description="ABC transmembrane type-1" evidence="8">
    <location>
        <begin position="68"/>
        <end position="262"/>
    </location>
</feature>
<keyword evidence="4 7" id="KW-0812">Transmembrane</keyword>
<evidence type="ECO:0000256" key="5">
    <source>
        <dbReference type="ARBA" id="ARBA00022989"/>
    </source>
</evidence>
<feature type="transmembrane region" description="Helical" evidence="7">
    <location>
        <begin position="103"/>
        <end position="125"/>
    </location>
</feature>
<keyword evidence="3" id="KW-1003">Cell membrane</keyword>
<evidence type="ECO:0000256" key="2">
    <source>
        <dbReference type="ARBA" id="ARBA00022448"/>
    </source>
</evidence>
<feature type="transmembrane region" description="Helical" evidence="7">
    <location>
        <begin position="243"/>
        <end position="262"/>
    </location>
</feature>
<proteinExistence type="inferred from homology"/>
<evidence type="ECO:0000256" key="4">
    <source>
        <dbReference type="ARBA" id="ARBA00022692"/>
    </source>
</evidence>
<reference evidence="9 10" key="1">
    <citation type="submission" date="2023-11" db="EMBL/GenBank/DDBJ databases">
        <title>30 novel species of actinomycetes from the DSMZ collection.</title>
        <authorList>
            <person name="Nouioui I."/>
        </authorList>
    </citation>
    <scope>NUCLEOTIDE SEQUENCE [LARGE SCALE GENOMIC DNA]</scope>
    <source>
        <strain evidence="9 10">DSM 41602</strain>
    </source>
</reference>
<evidence type="ECO:0000256" key="7">
    <source>
        <dbReference type="RuleBase" id="RU363032"/>
    </source>
</evidence>
<feature type="transmembrane region" description="Helical" evidence="7">
    <location>
        <begin position="179"/>
        <end position="202"/>
    </location>
</feature>
<dbReference type="GO" id="GO:0005886">
    <property type="term" value="C:plasma membrane"/>
    <property type="evidence" value="ECO:0007669"/>
    <property type="project" value="UniProtKB-SubCell"/>
</dbReference>
<feature type="transmembrane region" description="Helical" evidence="7">
    <location>
        <begin position="137"/>
        <end position="158"/>
    </location>
</feature>
<comment type="caution">
    <text evidence="9">The sequence shown here is derived from an EMBL/GenBank/DDBJ whole genome shotgun (WGS) entry which is preliminary data.</text>
</comment>